<dbReference type="SUPFAM" id="SSF69593">
    <property type="entry name" value="Glycerol-3-phosphate (1)-acyltransferase"/>
    <property type="match status" value="1"/>
</dbReference>
<organism evidence="5 6">
    <name type="scientific">Porphyromonas endodontalis (strain ATCC 35406 / DSM 24491 / JCM 8526 / CCUG 16442 / BCRC 14492 / NCTC 13058 / HG 370)</name>
    <name type="common">Bacteroides endodontalis</name>
    <dbReference type="NCBI Taxonomy" id="553175"/>
    <lineage>
        <taxon>Bacteria</taxon>
        <taxon>Pseudomonadati</taxon>
        <taxon>Bacteroidota</taxon>
        <taxon>Bacteroidia</taxon>
        <taxon>Bacteroidales</taxon>
        <taxon>Porphyromonadaceae</taxon>
        <taxon>Porphyromonas</taxon>
    </lineage>
</organism>
<dbReference type="SMART" id="SM00563">
    <property type="entry name" value="PlsC"/>
    <property type="match status" value="1"/>
</dbReference>
<evidence type="ECO:0000313" key="5">
    <source>
        <dbReference type="EMBL" id="EEN83694.1"/>
    </source>
</evidence>
<comment type="caution">
    <text evidence="5">The sequence shown here is derived from an EMBL/GenBank/DDBJ whole genome shotgun (WGS) entry which is preliminary data.</text>
</comment>
<dbReference type="STRING" id="553175.POREN0001_1313"/>
<dbReference type="PANTHER" id="PTHR10434">
    <property type="entry name" value="1-ACYL-SN-GLYCEROL-3-PHOSPHATE ACYLTRANSFERASE"/>
    <property type="match status" value="1"/>
</dbReference>
<dbReference type="GO" id="GO:0006654">
    <property type="term" value="P:phosphatidic acid biosynthetic process"/>
    <property type="evidence" value="ECO:0007669"/>
    <property type="project" value="TreeGrafter"/>
</dbReference>
<name>C3J869_POREA</name>
<dbReference type="Proteomes" id="UP000004295">
    <property type="component" value="Unassembled WGS sequence"/>
</dbReference>
<dbReference type="eggNOG" id="COG0204">
    <property type="taxonomic scope" value="Bacteria"/>
</dbReference>
<proteinExistence type="predicted"/>
<dbReference type="InterPro" id="IPR002123">
    <property type="entry name" value="Plipid/glycerol_acylTrfase"/>
</dbReference>
<evidence type="ECO:0000256" key="3">
    <source>
        <dbReference type="ARBA" id="ARBA00023315"/>
    </source>
</evidence>
<protein>
    <submittedName>
        <fullName evidence="5">Acyltransferase</fullName>
    </submittedName>
</protein>
<dbReference type="EMBL" id="ACNN01000005">
    <property type="protein sequence ID" value="EEN83694.1"/>
    <property type="molecule type" value="Genomic_DNA"/>
</dbReference>
<keyword evidence="3 5" id="KW-0012">Acyltransferase</keyword>
<keyword evidence="2 5" id="KW-0808">Transferase</keyword>
<dbReference type="RefSeq" id="WP_004332161.1">
    <property type="nucleotide sequence ID" value="NZ_ACNN01000005.1"/>
</dbReference>
<evidence type="ECO:0000256" key="2">
    <source>
        <dbReference type="ARBA" id="ARBA00022679"/>
    </source>
</evidence>
<dbReference type="GeneID" id="93365618"/>
<keyword evidence="6" id="KW-1185">Reference proteome</keyword>
<reference evidence="5 6" key="1">
    <citation type="submission" date="2009-04" db="EMBL/GenBank/DDBJ databases">
        <authorList>
            <person name="Sebastian Y."/>
            <person name="Madupu R."/>
            <person name="Durkin A.S."/>
            <person name="Torralba M."/>
            <person name="Methe B."/>
            <person name="Sutton G.G."/>
            <person name="Strausberg R.L."/>
            <person name="Nelson K.E."/>
        </authorList>
    </citation>
    <scope>NUCLEOTIDE SEQUENCE [LARGE SCALE GENOMIC DNA]</scope>
    <source>
        <strain evidence="6">ATCC 35406 / BCRC 14492 / JCM 8526 / NCTC 13058 / HG 370</strain>
    </source>
</reference>
<dbReference type="GO" id="GO:0003841">
    <property type="term" value="F:1-acylglycerol-3-phosphate O-acyltransferase activity"/>
    <property type="evidence" value="ECO:0007669"/>
    <property type="project" value="TreeGrafter"/>
</dbReference>
<dbReference type="CDD" id="cd07988">
    <property type="entry name" value="LPLAT_ABO13168-like"/>
    <property type="match status" value="1"/>
</dbReference>
<dbReference type="Pfam" id="PF01553">
    <property type="entry name" value="Acyltransferase"/>
    <property type="match status" value="1"/>
</dbReference>
<accession>C3J869</accession>
<sequence length="180" mass="20752">MKNFASWLLGVFDWRVITPPDNPPKSIICVAPHTSNWDFILGKLYYSAIGRHAGFLMKKDWFFFPLGGILKSMGGIPVDRSRRGSMVEQLAERINESPKLSIAITPEGTRSATERWKTGFYRIAYAANIPIQLAVIDYKKRELGILETFYPTGDEEADIRYIRSRYHSEQARYPKKFIEQ</sequence>
<comment type="pathway">
    <text evidence="1">Lipid metabolism.</text>
</comment>
<gene>
    <name evidence="5" type="ORF">POREN0001_1313</name>
</gene>
<dbReference type="PANTHER" id="PTHR10434:SF9">
    <property type="entry name" value="PHOSPHOLIPID_GLYCEROL ACYLTRANSFERASE DOMAIN-CONTAINING PROTEIN"/>
    <property type="match status" value="1"/>
</dbReference>
<evidence type="ECO:0000256" key="1">
    <source>
        <dbReference type="ARBA" id="ARBA00005189"/>
    </source>
</evidence>
<feature type="domain" description="Phospholipid/glycerol acyltransferase" evidence="4">
    <location>
        <begin position="27"/>
        <end position="139"/>
    </location>
</feature>
<evidence type="ECO:0000259" key="4">
    <source>
        <dbReference type="SMART" id="SM00563"/>
    </source>
</evidence>
<dbReference type="AlphaFoldDB" id="C3J869"/>
<evidence type="ECO:0000313" key="6">
    <source>
        <dbReference type="Proteomes" id="UP000004295"/>
    </source>
</evidence>